<protein>
    <recommendedName>
        <fullName evidence="2">Myb/SANT-like domain-containing protein</fullName>
    </recommendedName>
</protein>
<feature type="domain" description="Myb/SANT-like" evidence="2">
    <location>
        <begin position="80"/>
        <end position="170"/>
    </location>
</feature>
<accession>A0AAD8NQH8</accession>
<evidence type="ECO:0000313" key="4">
    <source>
        <dbReference type="Proteomes" id="UP001229421"/>
    </source>
</evidence>
<dbReference type="AlphaFoldDB" id="A0AAD8NQH8"/>
<dbReference type="EMBL" id="JAUHHV010000007">
    <property type="protein sequence ID" value="KAK1416986.1"/>
    <property type="molecule type" value="Genomic_DNA"/>
</dbReference>
<comment type="caution">
    <text evidence="3">The sequence shown here is derived from an EMBL/GenBank/DDBJ whole genome shotgun (WGS) entry which is preliminary data.</text>
</comment>
<organism evidence="3 4">
    <name type="scientific">Tagetes erecta</name>
    <name type="common">African marigold</name>
    <dbReference type="NCBI Taxonomy" id="13708"/>
    <lineage>
        <taxon>Eukaryota</taxon>
        <taxon>Viridiplantae</taxon>
        <taxon>Streptophyta</taxon>
        <taxon>Embryophyta</taxon>
        <taxon>Tracheophyta</taxon>
        <taxon>Spermatophyta</taxon>
        <taxon>Magnoliopsida</taxon>
        <taxon>eudicotyledons</taxon>
        <taxon>Gunneridae</taxon>
        <taxon>Pentapetalae</taxon>
        <taxon>asterids</taxon>
        <taxon>campanulids</taxon>
        <taxon>Asterales</taxon>
        <taxon>Asteraceae</taxon>
        <taxon>Asteroideae</taxon>
        <taxon>Heliantheae alliance</taxon>
        <taxon>Tageteae</taxon>
        <taxon>Tagetes</taxon>
    </lineage>
</organism>
<feature type="compositionally biased region" description="Polar residues" evidence="1">
    <location>
        <begin position="1"/>
        <end position="20"/>
    </location>
</feature>
<feature type="region of interest" description="Disordered" evidence="1">
    <location>
        <begin position="204"/>
        <end position="291"/>
    </location>
</feature>
<evidence type="ECO:0000313" key="3">
    <source>
        <dbReference type="EMBL" id="KAK1416986.1"/>
    </source>
</evidence>
<feature type="compositionally biased region" description="Low complexity" evidence="1">
    <location>
        <begin position="204"/>
        <end position="218"/>
    </location>
</feature>
<evidence type="ECO:0000259" key="2">
    <source>
        <dbReference type="Pfam" id="PF12776"/>
    </source>
</evidence>
<evidence type="ECO:0000256" key="1">
    <source>
        <dbReference type="SAM" id="MobiDB-lite"/>
    </source>
</evidence>
<feature type="region of interest" description="Disordered" evidence="1">
    <location>
        <begin position="1"/>
        <end position="41"/>
    </location>
</feature>
<name>A0AAD8NQH8_TARER</name>
<dbReference type="PANTHER" id="PTHR31704:SF40">
    <property type="entry name" value="MYB_SANT-LIKE DOMAIN-CONTAINING PROTEIN"/>
    <property type="match status" value="1"/>
</dbReference>
<gene>
    <name evidence="3" type="ORF">QVD17_26107</name>
</gene>
<sequence>MILEAQNRSTPPLSTFAASTSASPRLRLPPPPPPAASASRRLCLRRSSPPPVYLRRPPSSLIFLFPPISGMGDKRLKLTTEQEKLFLETCIEETVRVGYMGVSLQRESWAIVGKKLLEAYGMVVEQKQLKNKYDYLRAKYLAWSYLKRKTGNIYNPHTNMFTLTNEDWDAVCKVHPKAASLKTTPLANHELCATLFDKNSATGSIRRPIAPRRASSSSQTSVIPQHQIDSGPIESLDDENTYEENTYEETSYDTGFEGDSSIPEHTNAPKHTRVPKHTSAPKEDRGRANKKAKHTINLTDLEVDMRKVIANLAENKPVRPTIDECHDKLKGLGLEATDPIFLAAFGIFSQPSNNYREAWMTLPSDPEEGATNFQGSVPISSHR</sequence>
<proteinExistence type="predicted"/>
<reference evidence="3" key="1">
    <citation type="journal article" date="2023" name="bioRxiv">
        <title>Improved chromosome-level genome assembly for marigold (Tagetes erecta).</title>
        <authorList>
            <person name="Jiang F."/>
            <person name="Yuan L."/>
            <person name="Wang S."/>
            <person name="Wang H."/>
            <person name="Xu D."/>
            <person name="Wang A."/>
            <person name="Fan W."/>
        </authorList>
    </citation>
    <scope>NUCLEOTIDE SEQUENCE</scope>
    <source>
        <strain evidence="3">WSJ</strain>
        <tissue evidence="3">Leaf</tissue>
    </source>
</reference>
<dbReference type="InterPro" id="IPR024752">
    <property type="entry name" value="Myb/SANT-like_dom"/>
</dbReference>
<keyword evidence="4" id="KW-1185">Reference proteome</keyword>
<dbReference type="Pfam" id="PF12776">
    <property type="entry name" value="Myb_DNA-bind_3"/>
    <property type="match status" value="1"/>
</dbReference>
<feature type="compositionally biased region" description="Polar residues" evidence="1">
    <location>
        <begin position="219"/>
        <end position="228"/>
    </location>
</feature>
<feature type="compositionally biased region" description="Acidic residues" evidence="1">
    <location>
        <begin position="235"/>
        <end position="251"/>
    </location>
</feature>
<dbReference type="PANTHER" id="PTHR31704">
    <property type="entry name" value="MYB/SANT-LIKE DNA-BINDING DOMAIN PROTEIN-RELATED"/>
    <property type="match status" value="1"/>
</dbReference>
<dbReference type="Proteomes" id="UP001229421">
    <property type="component" value="Unassembled WGS sequence"/>
</dbReference>